<sequence length="379" mass="44126">MNSRRRTYTAEIPTSLFPEFNVPALLAPCIIGLWDLMIPSELLQDILSRLGLKDNIRASSVCKTWREAAVPFRKLQPRPWLFYPANPTDSQYILSDPSRSQTYKFNFPELKYYRIFSFSRDGWLLVLKFAPWTLFLLNPFTREHIYLPKLPHYSIGYCVPFSELQPYYTSYRIGLSAAPTSTSCLVISFNYTDFKPYIVINTWQPGKTVWTTHRFENQLNLKWAECLFSNGMFYCLSSCSYLGVFDPTRATWNILPVKPCPAFGQVRFGRPMLMTEHEGDIFVILTRDNKNPLVFKLNLNRNVWEEKRDLGGLTVFISLHVTLTRAGLPSEMRNRIYASHDRRHDMYYSFGDETSSLPLSTPFLPYSVVWIDPPHNVKL</sequence>
<dbReference type="InterPro" id="IPR001810">
    <property type="entry name" value="F-box_dom"/>
</dbReference>
<dbReference type="Pfam" id="PF00646">
    <property type="entry name" value="F-box"/>
    <property type="match status" value="1"/>
</dbReference>
<dbReference type="OrthoDB" id="1863935at2759"/>
<reference evidence="2" key="1">
    <citation type="submission" date="2019-07" db="EMBL/GenBank/DDBJ databases">
        <authorList>
            <person name="Dittberner H."/>
        </authorList>
    </citation>
    <scope>NUCLEOTIDE SEQUENCE [LARGE SCALE GENOMIC DNA]</scope>
</reference>
<dbReference type="InterPro" id="IPR005174">
    <property type="entry name" value="KIB1-4_b-propeller"/>
</dbReference>
<dbReference type="SMART" id="SM00256">
    <property type="entry name" value="FBOX"/>
    <property type="match status" value="1"/>
</dbReference>
<dbReference type="Proteomes" id="UP000489600">
    <property type="component" value="Unassembled WGS sequence"/>
</dbReference>
<evidence type="ECO:0000313" key="3">
    <source>
        <dbReference type="Proteomes" id="UP000489600"/>
    </source>
</evidence>
<dbReference type="AlphaFoldDB" id="A0A565BFE5"/>
<name>A0A565BFE5_9BRAS</name>
<dbReference type="InterPro" id="IPR036047">
    <property type="entry name" value="F-box-like_dom_sf"/>
</dbReference>
<evidence type="ECO:0000313" key="2">
    <source>
        <dbReference type="EMBL" id="VVA99576.1"/>
    </source>
</evidence>
<dbReference type="Pfam" id="PF03478">
    <property type="entry name" value="Beta-prop_KIB1-4"/>
    <property type="match status" value="1"/>
</dbReference>
<protein>
    <recommendedName>
        <fullName evidence="1">F-box domain-containing protein</fullName>
    </recommendedName>
</protein>
<dbReference type="PANTHER" id="PTHR33127">
    <property type="entry name" value="TRANSMEMBRANE PROTEIN"/>
    <property type="match status" value="1"/>
</dbReference>
<proteinExistence type="predicted"/>
<gene>
    <name evidence="2" type="ORF">ANE_LOCUS10021</name>
</gene>
<evidence type="ECO:0000259" key="1">
    <source>
        <dbReference type="SMART" id="SM00256"/>
    </source>
</evidence>
<keyword evidence="3" id="KW-1185">Reference proteome</keyword>
<dbReference type="EMBL" id="CABITT030000003">
    <property type="protein sequence ID" value="VVA99576.1"/>
    <property type="molecule type" value="Genomic_DNA"/>
</dbReference>
<dbReference type="PANTHER" id="PTHR33127:SF5">
    <property type="entry name" value="TRANSMEMBRANE PROTEIN"/>
    <property type="match status" value="1"/>
</dbReference>
<dbReference type="SUPFAM" id="SSF81383">
    <property type="entry name" value="F-box domain"/>
    <property type="match status" value="1"/>
</dbReference>
<organism evidence="2 3">
    <name type="scientific">Arabis nemorensis</name>
    <dbReference type="NCBI Taxonomy" id="586526"/>
    <lineage>
        <taxon>Eukaryota</taxon>
        <taxon>Viridiplantae</taxon>
        <taxon>Streptophyta</taxon>
        <taxon>Embryophyta</taxon>
        <taxon>Tracheophyta</taxon>
        <taxon>Spermatophyta</taxon>
        <taxon>Magnoliopsida</taxon>
        <taxon>eudicotyledons</taxon>
        <taxon>Gunneridae</taxon>
        <taxon>Pentapetalae</taxon>
        <taxon>rosids</taxon>
        <taxon>malvids</taxon>
        <taxon>Brassicales</taxon>
        <taxon>Brassicaceae</taxon>
        <taxon>Arabideae</taxon>
        <taxon>Arabis</taxon>
    </lineage>
</organism>
<comment type="caution">
    <text evidence="2">The sequence shown here is derived from an EMBL/GenBank/DDBJ whole genome shotgun (WGS) entry which is preliminary data.</text>
</comment>
<feature type="domain" description="F-box" evidence="1">
    <location>
        <begin position="38"/>
        <end position="78"/>
    </location>
</feature>
<dbReference type="Gene3D" id="1.20.1280.50">
    <property type="match status" value="1"/>
</dbReference>
<accession>A0A565BFE5</accession>